<evidence type="ECO:0000313" key="1">
    <source>
        <dbReference type="EMBL" id="CAI5743530.1"/>
    </source>
</evidence>
<dbReference type="AlphaFoldDB" id="A0AAV0V6Q4"/>
<sequence length="84" mass="9685">MRQLPVPLLSRDAFVQLTLFERRAIHNVLATRPNGWTEQQLSLYAERERELIAAADAQSSDECDPLYTVQQSFVFSTYAPELRD</sequence>
<dbReference type="Proteomes" id="UP001162029">
    <property type="component" value="Unassembled WGS sequence"/>
</dbReference>
<protein>
    <submittedName>
        <fullName evidence="1">Uncharacterized protein</fullName>
    </submittedName>
</protein>
<reference evidence="1" key="1">
    <citation type="submission" date="2022-12" db="EMBL/GenBank/DDBJ databases">
        <authorList>
            <person name="Webb A."/>
        </authorList>
    </citation>
    <scope>NUCLEOTIDE SEQUENCE</scope>
    <source>
        <strain evidence="1">Pd1</strain>
    </source>
</reference>
<accession>A0AAV0V6Q4</accession>
<dbReference type="EMBL" id="CANTFM010001883">
    <property type="protein sequence ID" value="CAI5743530.1"/>
    <property type="molecule type" value="Genomic_DNA"/>
</dbReference>
<proteinExistence type="predicted"/>
<evidence type="ECO:0000313" key="2">
    <source>
        <dbReference type="Proteomes" id="UP001162029"/>
    </source>
</evidence>
<name>A0AAV0V6Q4_9STRA</name>
<comment type="caution">
    <text evidence="1">The sequence shown here is derived from an EMBL/GenBank/DDBJ whole genome shotgun (WGS) entry which is preliminary data.</text>
</comment>
<keyword evidence="2" id="KW-1185">Reference proteome</keyword>
<gene>
    <name evidence="1" type="ORF">PDE001_LOCUS8752</name>
</gene>
<organism evidence="1 2">
    <name type="scientific">Peronospora destructor</name>
    <dbReference type="NCBI Taxonomy" id="86335"/>
    <lineage>
        <taxon>Eukaryota</taxon>
        <taxon>Sar</taxon>
        <taxon>Stramenopiles</taxon>
        <taxon>Oomycota</taxon>
        <taxon>Peronosporomycetes</taxon>
        <taxon>Peronosporales</taxon>
        <taxon>Peronosporaceae</taxon>
        <taxon>Peronospora</taxon>
    </lineage>
</organism>